<proteinExistence type="predicted"/>
<evidence type="ECO:0008006" key="4">
    <source>
        <dbReference type="Google" id="ProtNLM"/>
    </source>
</evidence>
<reference evidence="2 3" key="1">
    <citation type="submission" date="2022-11" db="EMBL/GenBank/DDBJ databases">
        <title>Minimal conservation of predation-associated metabolite biosynthetic gene clusters underscores biosynthetic potential of Myxococcota including descriptions for ten novel species: Archangium lansinium sp. nov., Myxococcus landrumus sp. nov., Nannocystis bai.</title>
        <authorList>
            <person name="Ahearne A."/>
            <person name="Stevens C."/>
            <person name="Dowd S."/>
        </authorList>
    </citation>
    <scope>NUCLEOTIDE SEQUENCE [LARGE SCALE GENOMIC DNA]</scope>
    <source>
        <strain evidence="2 3">NCELM</strain>
    </source>
</reference>
<keyword evidence="3" id="KW-1185">Reference proteome</keyword>
<dbReference type="Proteomes" id="UP001217838">
    <property type="component" value="Unassembled WGS sequence"/>
</dbReference>
<name>A0ABT5AZ11_9BACT</name>
<dbReference type="RefSeq" id="WP_271994947.1">
    <property type="nucleotide sequence ID" value="NZ_JAQNDN010000001.1"/>
</dbReference>
<protein>
    <recommendedName>
        <fullName evidence="4">Homeodomain-like domain-containing protein</fullName>
    </recommendedName>
</protein>
<evidence type="ECO:0000313" key="2">
    <source>
        <dbReference type="EMBL" id="MDC0667082.1"/>
    </source>
</evidence>
<feature type="region of interest" description="Disordered" evidence="1">
    <location>
        <begin position="73"/>
        <end position="111"/>
    </location>
</feature>
<sequence length="111" mass="12331">MPRQIPPEDLKLVAEALATGTRQNEIGEEAGWTKSRVARCVAHLRHQVATARQDFSWLDPQYHTPVQVAQAWREIAPPAEPPTTKKARSKKSGSKKASKAAPQKKQKARTV</sequence>
<gene>
    <name evidence="2" type="ORF">POL58_05005</name>
</gene>
<comment type="caution">
    <text evidence="2">The sequence shown here is derived from an EMBL/GenBank/DDBJ whole genome shotgun (WGS) entry which is preliminary data.</text>
</comment>
<evidence type="ECO:0000256" key="1">
    <source>
        <dbReference type="SAM" id="MobiDB-lite"/>
    </source>
</evidence>
<feature type="compositionally biased region" description="Basic residues" evidence="1">
    <location>
        <begin position="85"/>
        <end position="111"/>
    </location>
</feature>
<organism evidence="2 3">
    <name type="scientific">Nannocystis radixulma</name>
    <dbReference type="NCBI Taxonomy" id="2995305"/>
    <lineage>
        <taxon>Bacteria</taxon>
        <taxon>Pseudomonadati</taxon>
        <taxon>Myxococcota</taxon>
        <taxon>Polyangia</taxon>
        <taxon>Nannocystales</taxon>
        <taxon>Nannocystaceae</taxon>
        <taxon>Nannocystis</taxon>
    </lineage>
</organism>
<dbReference type="EMBL" id="JAQNDN010000001">
    <property type="protein sequence ID" value="MDC0667082.1"/>
    <property type="molecule type" value="Genomic_DNA"/>
</dbReference>
<evidence type="ECO:0000313" key="3">
    <source>
        <dbReference type="Proteomes" id="UP001217838"/>
    </source>
</evidence>
<accession>A0ABT5AZ11</accession>